<proteinExistence type="predicted"/>
<protein>
    <submittedName>
        <fullName evidence="1">Uncharacterized protein</fullName>
    </submittedName>
</protein>
<comment type="caution">
    <text evidence="1">The sequence shown here is derived from an EMBL/GenBank/DDBJ whole genome shotgun (WGS) entry which is preliminary data.</text>
</comment>
<dbReference type="Proteomes" id="UP001152607">
    <property type="component" value="Unassembled WGS sequence"/>
</dbReference>
<evidence type="ECO:0000313" key="2">
    <source>
        <dbReference type="Proteomes" id="UP001152607"/>
    </source>
</evidence>
<organism evidence="1 2">
    <name type="scientific">Periconia digitata</name>
    <dbReference type="NCBI Taxonomy" id="1303443"/>
    <lineage>
        <taxon>Eukaryota</taxon>
        <taxon>Fungi</taxon>
        <taxon>Dikarya</taxon>
        <taxon>Ascomycota</taxon>
        <taxon>Pezizomycotina</taxon>
        <taxon>Dothideomycetes</taxon>
        <taxon>Pleosporomycetidae</taxon>
        <taxon>Pleosporales</taxon>
        <taxon>Massarineae</taxon>
        <taxon>Periconiaceae</taxon>
        <taxon>Periconia</taxon>
    </lineage>
</organism>
<name>A0A9W4U3M3_9PLEO</name>
<dbReference type="EMBL" id="CAOQHR010000001">
    <property type="protein sequence ID" value="CAI6269200.1"/>
    <property type="molecule type" value="Genomic_DNA"/>
</dbReference>
<dbReference type="AlphaFoldDB" id="A0A9W4U3M3"/>
<reference evidence="1" key="1">
    <citation type="submission" date="2023-01" db="EMBL/GenBank/DDBJ databases">
        <authorList>
            <person name="Van Ghelder C."/>
            <person name="Rancurel C."/>
        </authorList>
    </citation>
    <scope>NUCLEOTIDE SEQUENCE</scope>
    <source>
        <strain evidence="1">CNCM I-4278</strain>
    </source>
</reference>
<gene>
    <name evidence="1" type="ORF">PDIGIT_LOCUS1656</name>
</gene>
<evidence type="ECO:0000313" key="1">
    <source>
        <dbReference type="EMBL" id="CAI6269200.1"/>
    </source>
</evidence>
<sequence length="145" mass="16169">MSPMIPKDTPKSGPWILCLGGQPGTPRRPTWIYIFRDSWFPNIFRQGTTLEQYLQHRMDEAKAVTTLHNEPIDFSDAVAVIRAGVKSSSTPSLAPGAYADKHTEIEYVASCHECGETFSQEHMQAASKLQVALLALLLTHLFFHA</sequence>
<keyword evidence="2" id="KW-1185">Reference proteome</keyword>
<accession>A0A9W4U3M3</accession>